<proteinExistence type="predicted"/>
<dbReference type="Gene3D" id="1.10.10.10">
    <property type="entry name" value="Winged helix-like DNA-binding domain superfamily/Winged helix DNA-binding domain"/>
    <property type="match status" value="1"/>
</dbReference>
<dbReference type="KEGG" id="beo:BEH_25340"/>
<dbReference type="GO" id="GO:0005829">
    <property type="term" value="C:cytosol"/>
    <property type="evidence" value="ECO:0007669"/>
    <property type="project" value="TreeGrafter"/>
</dbReference>
<dbReference type="FunFam" id="1.10.10.10:FF:000018">
    <property type="entry name" value="DNA-binding response regulator ResD"/>
    <property type="match status" value="1"/>
</dbReference>
<dbReference type="GO" id="GO:0000156">
    <property type="term" value="F:phosphorelay response regulator activity"/>
    <property type="evidence" value="ECO:0007669"/>
    <property type="project" value="TreeGrafter"/>
</dbReference>
<dbReference type="Pfam" id="PF00486">
    <property type="entry name" value="Trans_reg_C"/>
    <property type="match status" value="1"/>
</dbReference>
<evidence type="ECO:0000313" key="13">
    <source>
        <dbReference type="Proteomes" id="UP000036202"/>
    </source>
</evidence>
<dbReference type="SUPFAM" id="SSF52172">
    <property type="entry name" value="CheY-like"/>
    <property type="match status" value="1"/>
</dbReference>
<evidence type="ECO:0000256" key="1">
    <source>
        <dbReference type="ARBA" id="ARBA00004496"/>
    </source>
</evidence>
<name>A0A1X7GNS2_9BACI</name>
<organism evidence="12 13">
    <name type="scientific">Priestia filamentosa</name>
    <dbReference type="NCBI Taxonomy" id="1402861"/>
    <lineage>
        <taxon>Bacteria</taxon>
        <taxon>Bacillati</taxon>
        <taxon>Bacillota</taxon>
        <taxon>Bacilli</taxon>
        <taxon>Bacillales</taxon>
        <taxon>Bacillaceae</taxon>
        <taxon>Priestia</taxon>
    </lineage>
</organism>
<dbReference type="Gene3D" id="6.10.250.690">
    <property type="match status" value="1"/>
</dbReference>
<dbReference type="InterPro" id="IPR001867">
    <property type="entry name" value="OmpR/PhoB-type_DNA-bd"/>
</dbReference>
<dbReference type="CDD" id="cd00383">
    <property type="entry name" value="trans_reg_C"/>
    <property type="match status" value="1"/>
</dbReference>
<comment type="subcellular location">
    <subcellularLocation>
        <location evidence="1">Cytoplasm</location>
    </subcellularLocation>
</comment>
<dbReference type="InterPro" id="IPR039420">
    <property type="entry name" value="WalR-like"/>
</dbReference>
<dbReference type="Proteomes" id="UP000036202">
    <property type="component" value="Plasmid pbeh3"/>
</dbReference>
<dbReference type="FunFam" id="3.40.50.2300:FF:000001">
    <property type="entry name" value="DNA-binding response regulator PhoB"/>
    <property type="match status" value="1"/>
</dbReference>
<dbReference type="CDD" id="cd17574">
    <property type="entry name" value="REC_OmpR"/>
    <property type="match status" value="1"/>
</dbReference>
<keyword evidence="8" id="KW-0010">Activator</keyword>
<dbReference type="GO" id="GO:0032993">
    <property type="term" value="C:protein-DNA complex"/>
    <property type="evidence" value="ECO:0007669"/>
    <property type="project" value="TreeGrafter"/>
</dbReference>
<dbReference type="GO" id="GO:0006355">
    <property type="term" value="P:regulation of DNA-templated transcription"/>
    <property type="evidence" value="ECO:0007669"/>
    <property type="project" value="InterPro"/>
</dbReference>
<evidence type="ECO:0000256" key="10">
    <source>
        <dbReference type="ARBA" id="ARBA00037471"/>
    </source>
</evidence>
<evidence type="ECO:0000256" key="3">
    <source>
        <dbReference type="ARBA" id="ARBA00022553"/>
    </source>
</evidence>
<dbReference type="Gene3D" id="3.40.50.2300">
    <property type="match status" value="1"/>
</dbReference>
<keyword evidence="3" id="KW-0597">Phosphoprotein</keyword>
<evidence type="ECO:0000256" key="9">
    <source>
        <dbReference type="ARBA" id="ARBA00023163"/>
    </source>
</evidence>
<dbReference type="SMART" id="SM00862">
    <property type="entry name" value="Trans_reg_C"/>
    <property type="match status" value="1"/>
</dbReference>
<accession>A0A1X7GNS2</accession>
<protein>
    <recommendedName>
        <fullName evidence="11">Heme response regulator HssR</fullName>
    </recommendedName>
</protein>
<evidence type="ECO:0000256" key="11">
    <source>
        <dbReference type="ARBA" id="ARBA00039976"/>
    </source>
</evidence>
<dbReference type="InterPro" id="IPR036388">
    <property type="entry name" value="WH-like_DNA-bd_sf"/>
</dbReference>
<sequence length="226" mass="26208">MTNILIVDDDINILKLVSIHLSKLGYHVFEAKDGLEALKIFNKETCHLAVIDVMMPFMDGYTLTKELRKQSDIPVILLTAKNQIEDKEQGFQSGTDDYLVKPFEPRELSFRIEALLRRYNQHSNEAVVRIGNTTINTKSYEVQIGDRMILLPLKEFELLYFLASRPMQVFSRSNLIEHIWGLEYEGNERTVDVHVKRLRERFSKLTNDFQIKTVRGVGYSLEVING</sequence>
<keyword evidence="4" id="KW-0902">Two-component regulatory system</keyword>
<keyword evidence="7 12" id="KW-0238">DNA-binding</keyword>
<accession>A0A2S1M013</accession>
<dbReference type="OrthoDB" id="9790442at2"/>
<keyword evidence="5" id="KW-0805">Transcription regulation</keyword>
<dbReference type="InterPro" id="IPR001789">
    <property type="entry name" value="Sig_transdc_resp-reg_receiver"/>
</dbReference>
<dbReference type="InterPro" id="IPR011006">
    <property type="entry name" value="CheY-like_superfamily"/>
</dbReference>
<dbReference type="PANTHER" id="PTHR48111">
    <property type="entry name" value="REGULATOR OF RPOS"/>
    <property type="match status" value="1"/>
</dbReference>
<evidence type="ECO:0000256" key="7">
    <source>
        <dbReference type="ARBA" id="ARBA00023125"/>
    </source>
</evidence>
<keyword evidence="6" id="KW-0843">Virulence</keyword>
<keyword evidence="2" id="KW-0963">Cytoplasm</keyword>
<dbReference type="EMBL" id="CP015325">
    <property type="protein sequence ID" value="AWG44688.1"/>
    <property type="molecule type" value="Genomic_DNA"/>
</dbReference>
<evidence type="ECO:0000256" key="6">
    <source>
        <dbReference type="ARBA" id="ARBA00023026"/>
    </source>
</evidence>
<dbReference type="PROSITE" id="PS50110">
    <property type="entry name" value="RESPONSE_REGULATORY"/>
    <property type="match status" value="1"/>
</dbReference>
<keyword evidence="9" id="KW-0804">Transcription</keyword>
<geneLocation type="plasmid" evidence="13">
    <name>pbeh3</name>
</geneLocation>
<keyword evidence="13" id="KW-1185">Reference proteome</keyword>
<comment type="function">
    <text evidence="10">Member of the two-component regulatory system HssS/HssR involved in intracellular heme homeostasis and tempering of staphylococcal virulence. Phosphorylated HssR binds to a direct repeat sequence within hrtAB promoter and activates the expression of hrtAB, an efflux pump, in response to extracellular heme, hemin, hemoglobin or blood.</text>
</comment>
<gene>
    <name evidence="12" type="ORF">BEH_25340</name>
</gene>
<dbReference type="PANTHER" id="PTHR48111:SF49">
    <property type="entry name" value="HEME RESPONSE REGULATOR HSSR"/>
    <property type="match status" value="1"/>
</dbReference>
<evidence type="ECO:0000256" key="4">
    <source>
        <dbReference type="ARBA" id="ARBA00023012"/>
    </source>
</evidence>
<dbReference type="Pfam" id="PF00072">
    <property type="entry name" value="Response_reg"/>
    <property type="match status" value="1"/>
</dbReference>
<evidence type="ECO:0000256" key="8">
    <source>
        <dbReference type="ARBA" id="ARBA00023159"/>
    </source>
</evidence>
<evidence type="ECO:0000313" key="12">
    <source>
        <dbReference type="EMBL" id="AWG44688.1"/>
    </source>
</evidence>
<keyword evidence="12" id="KW-0614">Plasmid</keyword>
<evidence type="ECO:0000256" key="2">
    <source>
        <dbReference type="ARBA" id="ARBA00022490"/>
    </source>
</evidence>
<dbReference type="PROSITE" id="PS51755">
    <property type="entry name" value="OMPR_PHOB"/>
    <property type="match status" value="1"/>
</dbReference>
<dbReference type="AlphaFoldDB" id="A0A1X7GNS2"/>
<dbReference type="RefSeq" id="WP_019390920.1">
    <property type="nucleotide sequence ID" value="NZ_ALIM01000012.1"/>
</dbReference>
<dbReference type="SMART" id="SM00448">
    <property type="entry name" value="REC"/>
    <property type="match status" value="1"/>
</dbReference>
<evidence type="ECO:0000256" key="5">
    <source>
        <dbReference type="ARBA" id="ARBA00023015"/>
    </source>
</evidence>
<dbReference type="GeneID" id="93704226"/>
<dbReference type="GO" id="GO:0000976">
    <property type="term" value="F:transcription cis-regulatory region binding"/>
    <property type="evidence" value="ECO:0007669"/>
    <property type="project" value="TreeGrafter"/>
</dbReference>
<reference evidence="12 13" key="1">
    <citation type="journal article" date="2015" name="PLoS ONE">
        <title>Genome Sequence of Bacillus endophyticus and Analysis of Its Companion Mechanism in the Ketogulonigenium vulgare-Bacillus Strain Consortium.</title>
        <authorList>
            <person name="Jia N."/>
            <person name="Du J."/>
            <person name="Ding M.Z."/>
            <person name="Gao F."/>
            <person name="Yuan Y.J."/>
        </authorList>
    </citation>
    <scope>NUCLEOTIDE SEQUENCE [LARGE SCALE GENOMIC DNA]</scope>
    <source>
        <strain evidence="12 13">Hbe603</strain>
        <plasmid evidence="13">pbeh3</plasmid>
    </source>
</reference>